<evidence type="ECO:0000313" key="3">
    <source>
        <dbReference type="Proteomes" id="UP000008792"/>
    </source>
</evidence>
<gene>
    <name evidence="2" type="primary">Dvir\GJ26612</name>
    <name evidence="2" type="ORF">Dvir_GJ26612</name>
</gene>
<dbReference type="EMBL" id="CH940647">
    <property type="protein sequence ID" value="KRF85182.1"/>
    <property type="molecule type" value="Genomic_DNA"/>
</dbReference>
<feature type="signal peptide" evidence="1">
    <location>
        <begin position="1"/>
        <end position="20"/>
    </location>
</feature>
<evidence type="ECO:0008006" key="4">
    <source>
        <dbReference type="Google" id="ProtNLM"/>
    </source>
</evidence>
<dbReference type="AlphaFoldDB" id="A0A0Q9WW27"/>
<protein>
    <recommendedName>
        <fullName evidence="4">Secreted protein</fullName>
    </recommendedName>
</protein>
<reference evidence="2 3" key="1">
    <citation type="journal article" date="2007" name="Nature">
        <title>Evolution of genes and genomes on the Drosophila phylogeny.</title>
        <authorList>
            <consortium name="Drosophila 12 Genomes Consortium"/>
            <person name="Clark A.G."/>
            <person name="Eisen M.B."/>
            <person name="Smith D.R."/>
            <person name="Bergman C.M."/>
            <person name="Oliver B."/>
            <person name="Markow T.A."/>
            <person name="Kaufman T.C."/>
            <person name="Kellis M."/>
            <person name="Gelbart W."/>
            <person name="Iyer V.N."/>
            <person name="Pollard D.A."/>
            <person name="Sackton T.B."/>
            <person name="Larracuente A.M."/>
            <person name="Singh N.D."/>
            <person name="Abad J.P."/>
            <person name="Abt D.N."/>
            <person name="Adryan B."/>
            <person name="Aguade M."/>
            <person name="Akashi H."/>
            <person name="Anderson W.W."/>
            <person name="Aquadro C.F."/>
            <person name="Ardell D.H."/>
            <person name="Arguello R."/>
            <person name="Artieri C.G."/>
            <person name="Barbash D.A."/>
            <person name="Barker D."/>
            <person name="Barsanti P."/>
            <person name="Batterham P."/>
            <person name="Batzoglou S."/>
            <person name="Begun D."/>
            <person name="Bhutkar A."/>
            <person name="Blanco E."/>
            <person name="Bosak S.A."/>
            <person name="Bradley R.K."/>
            <person name="Brand A.D."/>
            <person name="Brent M.R."/>
            <person name="Brooks A.N."/>
            <person name="Brown R.H."/>
            <person name="Butlin R.K."/>
            <person name="Caggese C."/>
            <person name="Calvi B.R."/>
            <person name="Bernardo de Carvalho A."/>
            <person name="Caspi A."/>
            <person name="Castrezana S."/>
            <person name="Celniker S.E."/>
            <person name="Chang J.L."/>
            <person name="Chapple C."/>
            <person name="Chatterji S."/>
            <person name="Chinwalla A."/>
            <person name="Civetta A."/>
            <person name="Clifton S.W."/>
            <person name="Comeron J.M."/>
            <person name="Costello J.C."/>
            <person name="Coyne J.A."/>
            <person name="Daub J."/>
            <person name="David R.G."/>
            <person name="Delcher A.L."/>
            <person name="Delehaunty K."/>
            <person name="Do C.B."/>
            <person name="Ebling H."/>
            <person name="Edwards K."/>
            <person name="Eickbush T."/>
            <person name="Evans J.D."/>
            <person name="Filipski A."/>
            <person name="Findeiss S."/>
            <person name="Freyhult E."/>
            <person name="Fulton L."/>
            <person name="Fulton R."/>
            <person name="Garcia A.C."/>
            <person name="Gardiner A."/>
            <person name="Garfield D.A."/>
            <person name="Garvin B.E."/>
            <person name="Gibson G."/>
            <person name="Gilbert D."/>
            <person name="Gnerre S."/>
            <person name="Godfrey J."/>
            <person name="Good R."/>
            <person name="Gotea V."/>
            <person name="Gravely B."/>
            <person name="Greenberg A.J."/>
            <person name="Griffiths-Jones S."/>
            <person name="Gross S."/>
            <person name="Guigo R."/>
            <person name="Gustafson E.A."/>
            <person name="Haerty W."/>
            <person name="Hahn M.W."/>
            <person name="Halligan D.L."/>
            <person name="Halpern A.L."/>
            <person name="Halter G.M."/>
            <person name="Han M.V."/>
            <person name="Heger A."/>
            <person name="Hillier L."/>
            <person name="Hinrichs A.S."/>
            <person name="Holmes I."/>
            <person name="Hoskins R.A."/>
            <person name="Hubisz M.J."/>
            <person name="Hultmark D."/>
            <person name="Huntley M.A."/>
            <person name="Jaffe D.B."/>
            <person name="Jagadeeshan S."/>
            <person name="Jeck W.R."/>
            <person name="Johnson J."/>
            <person name="Jones C.D."/>
            <person name="Jordan W.C."/>
            <person name="Karpen G.H."/>
            <person name="Kataoka E."/>
            <person name="Keightley P.D."/>
            <person name="Kheradpour P."/>
            <person name="Kirkness E.F."/>
            <person name="Koerich L.B."/>
            <person name="Kristiansen K."/>
            <person name="Kudrna D."/>
            <person name="Kulathinal R.J."/>
            <person name="Kumar S."/>
            <person name="Kwok R."/>
            <person name="Lander E."/>
            <person name="Langley C.H."/>
            <person name="Lapoint R."/>
            <person name="Lazzaro B.P."/>
            <person name="Lee S.J."/>
            <person name="Levesque L."/>
            <person name="Li R."/>
            <person name="Lin C.F."/>
            <person name="Lin M.F."/>
            <person name="Lindblad-Toh K."/>
            <person name="Llopart A."/>
            <person name="Long M."/>
            <person name="Low L."/>
            <person name="Lozovsky E."/>
            <person name="Lu J."/>
            <person name="Luo M."/>
            <person name="Machado C.A."/>
            <person name="Makalowski W."/>
            <person name="Marzo M."/>
            <person name="Matsuda M."/>
            <person name="Matzkin L."/>
            <person name="McAllister B."/>
            <person name="McBride C.S."/>
            <person name="McKernan B."/>
            <person name="McKernan K."/>
            <person name="Mendez-Lago M."/>
            <person name="Minx P."/>
            <person name="Mollenhauer M.U."/>
            <person name="Montooth K."/>
            <person name="Mount S.M."/>
            <person name="Mu X."/>
            <person name="Myers E."/>
            <person name="Negre B."/>
            <person name="Newfeld S."/>
            <person name="Nielsen R."/>
            <person name="Noor M.A."/>
            <person name="O'Grady P."/>
            <person name="Pachter L."/>
            <person name="Papaceit M."/>
            <person name="Parisi M.J."/>
            <person name="Parisi M."/>
            <person name="Parts L."/>
            <person name="Pedersen J.S."/>
            <person name="Pesole G."/>
            <person name="Phillippy A.M."/>
            <person name="Ponting C.P."/>
            <person name="Pop M."/>
            <person name="Porcelli D."/>
            <person name="Powell J.R."/>
            <person name="Prohaska S."/>
            <person name="Pruitt K."/>
            <person name="Puig M."/>
            <person name="Quesneville H."/>
            <person name="Ram K.R."/>
            <person name="Rand D."/>
            <person name="Rasmussen M.D."/>
            <person name="Reed L.K."/>
            <person name="Reenan R."/>
            <person name="Reily A."/>
            <person name="Remington K.A."/>
            <person name="Rieger T.T."/>
            <person name="Ritchie M.G."/>
            <person name="Robin C."/>
            <person name="Rogers Y.H."/>
            <person name="Rohde C."/>
            <person name="Rozas J."/>
            <person name="Rubenfield M.J."/>
            <person name="Ruiz A."/>
            <person name="Russo S."/>
            <person name="Salzberg S.L."/>
            <person name="Sanchez-Gracia A."/>
            <person name="Saranga D.J."/>
            <person name="Sato H."/>
            <person name="Schaeffer S.W."/>
            <person name="Schatz M.C."/>
            <person name="Schlenke T."/>
            <person name="Schwartz R."/>
            <person name="Segarra C."/>
            <person name="Singh R.S."/>
            <person name="Sirot L."/>
            <person name="Sirota M."/>
            <person name="Sisneros N.B."/>
            <person name="Smith C.D."/>
            <person name="Smith T.F."/>
            <person name="Spieth J."/>
            <person name="Stage D.E."/>
            <person name="Stark A."/>
            <person name="Stephan W."/>
            <person name="Strausberg R.L."/>
            <person name="Strempel S."/>
            <person name="Sturgill D."/>
            <person name="Sutton G."/>
            <person name="Sutton G.G."/>
            <person name="Tao W."/>
            <person name="Teichmann S."/>
            <person name="Tobari Y.N."/>
            <person name="Tomimura Y."/>
            <person name="Tsolas J.M."/>
            <person name="Valente V.L."/>
            <person name="Venter E."/>
            <person name="Venter J.C."/>
            <person name="Vicario S."/>
            <person name="Vieira F.G."/>
            <person name="Vilella A.J."/>
            <person name="Villasante A."/>
            <person name="Walenz B."/>
            <person name="Wang J."/>
            <person name="Wasserman M."/>
            <person name="Watts T."/>
            <person name="Wilson D."/>
            <person name="Wilson R.K."/>
            <person name="Wing R.A."/>
            <person name="Wolfner M.F."/>
            <person name="Wong A."/>
            <person name="Wong G.K."/>
            <person name="Wu C.I."/>
            <person name="Wu G."/>
            <person name="Yamamoto D."/>
            <person name="Yang H.P."/>
            <person name="Yang S.P."/>
            <person name="Yorke J.A."/>
            <person name="Yoshida K."/>
            <person name="Zdobnov E."/>
            <person name="Zhang P."/>
            <person name="Zhang Y."/>
            <person name="Zimin A.V."/>
            <person name="Baldwin J."/>
            <person name="Abdouelleil A."/>
            <person name="Abdulkadir J."/>
            <person name="Abebe A."/>
            <person name="Abera B."/>
            <person name="Abreu J."/>
            <person name="Acer S.C."/>
            <person name="Aftuck L."/>
            <person name="Alexander A."/>
            <person name="An P."/>
            <person name="Anderson E."/>
            <person name="Anderson S."/>
            <person name="Arachi H."/>
            <person name="Azer M."/>
            <person name="Bachantsang P."/>
            <person name="Barry A."/>
            <person name="Bayul T."/>
            <person name="Berlin A."/>
            <person name="Bessette D."/>
            <person name="Bloom T."/>
            <person name="Blye J."/>
            <person name="Boguslavskiy L."/>
            <person name="Bonnet C."/>
            <person name="Boukhgalter B."/>
            <person name="Bourzgui I."/>
            <person name="Brown A."/>
            <person name="Cahill P."/>
            <person name="Channer S."/>
            <person name="Cheshatsang Y."/>
            <person name="Chuda L."/>
            <person name="Citroen M."/>
            <person name="Collymore A."/>
            <person name="Cooke P."/>
            <person name="Costello M."/>
            <person name="D'Aco K."/>
            <person name="Daza R."/>
            <person name="De Haan G."/>
            <person name="DeGray S."/>
            <person name="DeMaso C."/>
            <person name="Dhargay N."/>
            <person name="Dooley K."/>
            <person name="Dooley E."/>
            <person name="Doricent M."/>
            <person name="Dorje P."/>
            <person name="Dorjee K."/>
            <person name="Dupes A."/>
            <person name="Elong R."/>
            <person name="Falk J."/>
            <person name="Farina A."/>
            <person name="Faro S."/>
            <person name="Ferguson D."/>
            <person name="Fisher S."/>
            <person name="Foley C.D."/>
            <person name="Franke A."/>
            <person name="Friedrich D."/>
            <person name="Gadbois L."/>
            <person name="Gearin G."/>
            <person name="Gearin C.R."/>
            <person name="Giannoukos G."/>
            <person name="Goode T."/>
            <person name="Graham J."/>
            <person name="Grandbois E."/>
            <person name="Grewal S."/>
            <person name="Gyaltsen K."/>
            <person name="Hafez N."/>
            <person name="Hagos B."/>
            <person name="Hall J."/>
            <person name="Henson C."/>
            <person name="Hollinger A."/>
            <person name="Honan T."/>
            <person name="Huard M.D."/>
            <person name="Hughes L."/>
            <person name="Hurhula B."/>
            <person name="Husby M.E."/>
            <person name="Kamat A."/>
            <person name="Kanga B."/>
            <person name="Kashin S."/>
            <person name="Khazanovich D."/>
            <person name="Kisner P."/>
            <person name="Lance K."/>
            <person name="Lara M."/>
            <person name="Lee W."/>
            <person name="Lennon N."/>
            <person name="Letendre F."/>
            <person name="LeVine R."/>
            <person name="Lipovsky A."/>
            <person name="Liu X."/>
            <person name="Liu J."/>
            <person name="Liu S."/>
            <person name="Lokyitsang T."/>
            <person name="Lokyitsang Y."/>
            <person name="Lubonja R."/>
            <person name="Lui A."/>
            <person name="MacDonald P."/>
            <person name="Magnisalis V."/>
            <person name="Maru K."/>
            <person name="Matthews C."/>
            <person name="McCusker W."/>
            <person name="McDonough S."/>
            <person name="Mehta T."/>
            <person name="Meldrim J."/>
            <person name="Meneus L."/>
            <person name="Mihai O."/>
            <person name="Mihalev A."/>
            <person name="Mihova T."/>
            <person name="Mittelman R."/>
            <person name="Mlenga V."/>
            <person name="Montmayeur A."/>
            <person name="Mulrain L."/>
            <person name="Navidi A."/>
            <person name="Naylor J."/>
            <person name="Negash T."/>
            <person name="Nguyen T."/>
            <person name="Nguyen N."/>
            <person name="Nicol R."/>
            <person name="Norbu C."/>
            <person name="Norbu N."/>
            <person name="Novod N."/>
            <person name="O'Neill B."/>
            <person name="Osman S."/>
            <person name="Markiewicz E."/>
            <person name="Oyono O.L."/>
            <person name="Patti C."/>
            <person name="Phunkhang P."/>
            <person name="Pierre F."/>
            <person name="Priest M."/>
            <person name="Raghuraman S."/>
            <person name="Rege F."/>
            <person name="Reyes R."/>
            <person name="Rise C."/>
            <person name="Rogov P."/>
            <person name="Ross K."/>
            <person name="Ryan E."/>
            <person name="Settipalli S."/>
            <person name="Shea T."/>
            <person name="Sherpa N."/>
            <person name="Shi L."/>
            <person name="Shih D."/>
            <person name="Sparrow T."/>
            <person name="Spaulding J."/>
            <person name="Stalker J."/>
            <person name="Stange-Thomann N."/>
            <person name="Stavropoulos S."/>
            <person name="Stone C."/>
            <person name="Strader C."/>
            <person name="Tesfaye S."/>
            <person name="Thomson T."/>
            <person name="Thoulutsang Y."/>
            <person name="Thoulutsang D."/>
            <person name="Topham K."/>
            <person name="Topping I."/>
            <person name="Tsamla T."/>
            <person name="Vassiliev H."/>
            <person name="Vo A."/>
            <person name="Wangchuk T."/>
            <person name="Wangdi T."/>
            <person name="Weiand M."/>
            <person name="Wilkinson J."/>
            <person name="Wilson A."/>
            <person name="Yadav S."/>
            <person name="Young G."/>
            <person name="Yu Q."/>
            <person name="Zembek L."/>
            <person name="Zhong D."/>
            <person name="Zimmer A."/>
            <person name="Zwirko Z."/>
            <person name="Jaffe D.B."/>
            <person name="Alvarez P."/>
            <person name="Brockman W."/>
            <person name="Butler J."/>
            <person name="Chin C."/>
            <person name="Gnerre S."/>
            <person name="Grabherr M."/>
            <person name="Kleber M."/>
            <person name="Mauceli E."/>
            <person name="MacCallum I."/>
        </authorList>
    </citation>
    <scope>NUCLEOTIDE SEQUENCE [LARGE SCALE GENOMIC DNA]</scope>
    <source>
        <strain evidence="3">Tucson 15010-1051.87</strain>
    </source>
</reference>
<evidence type="ECO:0000313" key="2">
    <source>
        <dbReference type="EMBL" id="KRF85182.1"/>
    </source>
</evidence>
<keyword evidence="1" id="KW-0732">Signal</keyword>
<accession>A0A0Q9WW27</accession>
<name>A0A0Q9WW27_DROVI</name>
<evidence type="ECO:0000256" key="1">
    <source>
        <dbReference type="SAM" id="SignalP"/>
    </source>
</evidence>
<feature type="chain" id="PRO_5006387189" description="Secreted protein" evidence="1">
    <location>
        <begin position="21"/>
        <end position="156"/>
    </location>
</feature>
<sequence length="156" mass="17114">MGYLSLLLFVGICSIWLTEGQQLDNSTALISQTKTEPRTALFGALAMETSLFVGFKKNLEMSKSDIVKCEGPLEKGLNILIKKIEELIISCEAIINSCVVICGLSAMAQIPMMVIKIVDTMFCTANLPPVSPCRKKVITNLNDNLNRCKVDLTNNN</sequence>
<organism evidence="2 3">
    <name type="scientific">Drosophila virilis</name>
    <name type="common">Fruit fly</name>
    <dbReference type="NCBI Taxonomy" id="7244"/>
    <lineage>
        <taxon>Eukaryota</taxon>
        <taxon>Metazoa</taxon>
        <taxon>Ecdysozoa</taxon>
        <taxon>Arthropoda</taxon>
        <taxon>Hexapoda</taxon>
        <taxon>Insecta</taxon>
        <taxon>Pterygota</taxon>
        <taxon>Neoptera</taxon>
        <taxon>Endopterygota</taxon>
        <taxon>Diptera</taxon>
        <taxon>Brachycera</taxon>
        <taxon>Muscomorpha</taxon>
        <taxon>Ephydroidea</taxon>
        <taxon>Drosophilidae</taxon>
        <taxon>Drosophila</taxon>
    </lineage>
</organism>
<dbReference type="Proteomes" id="UP000008792">
    <property type="component" value="Unassembled WGS sequence"/>
</dbReference>
<keyword evidence="3" id="KW-1185">Reference proteome</keyword>
<dbReference type="InParanoid" id="A0A0Q9WW27"/>
<proteinExistence type="predicted"/>